<dbReference type="AlphaFoldDB" id="A0AAF5PZV9"/>
<protein>
    <submittedName>
        <fullName evidence="2">Uncharacterized protein</fullName>
    </submittedName>
</protein>
<name>A0AAF5PZV9_WUCBA</name>
<evidence type="ECO:0000313" key="1">
    <source>
        <dbReference type="Proteomes" id="UP000093561"/>
    </source>
</evidence>
<reference evidence="2" key="3">
    <citation type="submission" date="2024-02" db="UniProtKB">
        <authorList>
            <consortium name="WormBaseParasite"/>
        </authorList>
    </citation>
    <scope>IDENTIFICATION</scope>
    <source>
        <strain evidence="2">pt0022</strain>
    </source>
</reference>
<dbReference type="Proteomes" id="UP000093561">
    <property type="component" value="Unassembled WGS sequence"/>
</dbReference>
<accession>A0AAF5PZV9</accession>
<dbReference type="WBParaSite" id="mrna-Wban_08063">
    <property type="protein sequence ID" value="mrna-Wban_08063"/>
    <property type="gene ID" value="Wban_08063"/>
</dbReference>
<organism evidence="1 2">
    <name type="scientific">Wuchereria bancrofti</name>
    <dbReference type="NCBI Taxonomy" id="6293"/>
    <lineage>
        <taxon>Eukaryota</taxon>
        <taxon>Metazoa</taxon>
        <taxon>Ecdysozoa</taxon>
        <taxon>Nematoda</taxon>
        <taxon>Chromadorea</taxon>
        <taxon>Rhabditida</taxon>
        <taxon>Spirurina</taxon>
        <taxon>Spiruromorpha</taxon>
        <taxon>Filarioidea</taxon>
        <taxon>Onchocercidae</taxon>
        <taxon>Wuchereria</taxon>
    </lineage>
</organism>
<reference evidence="1" key="1">
    <citation type="submission" date="2015-03" db="EMBL/GenBank/DDBJ databases">
        <title>Wuchereria bancrofti Genome Sequencing Papua New Guinea Strain.</title>
        <authorList>
            <person name="Small S.T."/>
            <person name="Serre D."/>
            <person name="Zimmerman P.A."/>
        </authorList>
    </citation>
    <scope>NUCLEOTIDE SEQUENCE [LARGE SCALE GENOMIC DNA]</scope>
    <source>
        <strain evidence="1">pt0022</strain>
    </source>
</reference>
<reference evidence="1" key="2">
    <citation type="journal article" date="2016" name="Mol. Ecol.">
        <title>Population genomics of the filarial nematode parasite Wuchereria bancrofti from mosquitoes.</title>
        <authorList>
            <person name="Small S.T."/>
            <person name="Reimer L.J."/>
            <person name="Tisch D.J."/>
            <person name="King C.L."/>
            <person name="Christensen B.M."/>
            <person name="Siba P.M."/>
            <person name="Kazura J.W."/>
            <person name="Serre D."/>
            <person name="Zimmerman P.A."/>
        </authorList>
    </citation>
    <scope>NUCLEOTIDE SEQUENCE</scope>
    <source>
        <strain evidence="1">pt0022</strain>
    </source>
</reference>
<sequence>MKVDVWLLKAYDRHCRKRKNLNCSTVHIFM</sequence>
<evidence type="ECO:0000313" key="2">
    <source>
        <dbReference type="WBParaSite" id="mrna-Wban_08063"/>
    </source>
</evidence>
<proteinExistence type="predicted"/>